<keyword evidence="8" id="KW-1185">Reference proteome</keyword>
<evidence type="ECO:0000313" key="8">
    <source>
        <dbReference type="Proteomes" id="UP000565262"/>
    </source>
</evidence>
<dbReference type="PIRSF" id="PIRSF006324">
    <property type="entry name" value="LeuE"/>
    <property type="match status" value="1"/>
</dbReference>
<keyword evidence="4 6" id="KW-1133">Transmembrane helix</keyword>
<proteinExistence type="predicted"/>
<evidence type="ECO:0000256" key="1">
    <source>
        <dbReference type="ARBA" id="ARBA00004651"/>
    </source>
</evidence>
<feature type="transmembrane region" description="Helical" evidence="6">
    <location>
        <begin position="125"/>
        <end position="150"/>
    </location>
</feature>
<dbReference type="Pfam" id="PF01810">
    <property type="entry name" value="LysE"/>
    <property type="match status" value="1"/>
</dbReference>
<evidence type="ECO:0000313" key="7">
    <source>
        <dbReference type="EMBL" id="MBB1488588.1"/>
    </source>
</evidence>
<accession>A0A839IUG4</accession>
<feature type="transmembrane region" description="Helical" evidence="6">
    <location>
        <begin position="40"/>
        <end position="66"/>
    </location>
</feature>
<dbReference type="GO" id="GO:0005886">
    <property type="term" value="C:plasma membrane"/>
    <property type="evidence" value="ECO:0007669"/>
    <property type="project" value="UniProtKB-SubCell"/>
</dbReference>
<keyword evidence="3 6" id="KW-0812">Transmembrane</keyword>
<dbReference type="Proteomes" id="UP000565262">
    <property type="component" value="Unassembled WGS sequence"/>
</dbReference>
<comment type="subcellular location">
    <subcellularLocation>
        <location evidence="1">Cell membrane</location>
        <topology evidence="1">Multi-pass membrane protein</topology>
    </subcellularLocation>
</comment>
<evidence type="ECO:0000256" key="2">
    <source>
        <dbReference type="ARBA" id="ARBA00022475"/>
    </source>
</evidence>
<reference evidence="7 8" key="1">
    <citation type="submission" date="2020-08" db="EMBL/GenBank/DDBJ databases">
        <title>Oceanospirillum sp. nov. isolated from marine sediment.</title>
        <authorList>
            <person name="Ji X."/>
        </authorList>
    </citation>
    <scope>NUCLEOTIDE SEQUENCE [LARGE SCALE GENOMIC DNA]</scope>
    <source>
        <strain evidence="7 8">D5</strain>
    </source>
</reference>
<evidence type="ECO:0000256" key="5">
    <source>
        <dbReference type="ARBA" id="ARBA00023136"/>
    </source>
</evidence>
<sequence>MDLIQGLLIISSIHLLAAASPGPDFVLVSQQTLSHGRKTGFLCSLGIALGLSIHILYSSFGLAAVIASSTTALWAIKILGGSYLIWLGIKGLKARAMNDNRLDHQVNASENGAQNNVRKSALKTVAMGFLCNALNPKAPIYFVSLFTLVLSPDMPLYQLAVYGIWMMMIQMGWFSTVVMILSNPTINQKFQRISHWIDRVLGGAMVAMGIKVVASSN</sequence>
<comment type="caution">
    <text evidence="7">The sequence shown here is derived from an EMBL/GenBank/DDBJ whole genome shotgun (WGS) entry which is preliminary data.</text>
</comment>
<evidence type="ECO:0000256" key="3">
    <source>
        <dbReference type="ARBA" id="ARBA00022692"/>
    </source>
</evidence>
<organism evidence="7 8">
    <name type="scientific">Oceanospirillum sediminis</name>
    <dbReference type="NCBI Taxonomy" id="2760088"/>
    <lineage>
        <taxon>Bacteria</taxon>
        <taxon>Pseudomonadati</taxon>
        <taxon>Pseudomonadota</taxon>
        <taxon>Gammaproteobacteria</taxon>
        <taxon>Oceanospirillales</taxon>
        <taxon>Oceanospirillaceae</taxon>
        <taxon>Oceanospirillum</taxon>
    </lineage>
</organism>
<evidence type="ECO:0000256" key="6">
    <source>
        <dbReference type="SAM" id="Phobius"/>
    </source>
</evidence>
<keyword evidence="5 6" id="KW-0472">Membrane</keyword>
<dbReference type="AlphaFoldDB" id="A0A839IUG4"/>
<dbReference type="InterPro" id="IPR001123">
    <property type="entry name" value="LeuE-type"/>
</dbReference>
<feature type="transmembrane region" description="Helical" evidence="6">
    <location>
        <begin position="162"/>
        <end position="184"/>
    </location>
</feature>
<evidence type="ECO:0000256" key="4">
    <source>
        <dbReference type="ARBA" id="ARBA00022989"/>
    </source>
</evidence>
<gene>
    <name evidence="7" type="ORF">H4O21_18440</name>
</gene>
<dbReference type="GO" id="GO:0015171">
    <property type="term" value="F:amino acid transmembrane transporter activity"/>
    <property type="evidence" value="ECO:0007669"/>
    <property type="project" value="TreeGrafter"/>
</dbReference>
<dbReference type="EMBL" id="JACJFM010000031">
    <property type="protein sequence ID" value="MBB1488588.1"/>
    <property type="molecule type" value="Genomic_DNA"/>
</dbReference>
<name>A0A839IUG4_9GAMM</name>
<protein>
    <submittedName>
        <fullName evidence="7">LysE family transporter</fullName>
    </submittedName>
</protein>
<dbReference type="PANTHER" id="PTHR30086:SF20">
    <property type="entry name" value="ARGININE EXPORTER PROTEIN ARGO-RELATED"/>
    <property type="match status" value="1"/>
</dbReference>
<keyword evidence="2" id="KW-1003">Cell membrane</keyword>
<dbReference type="PANTHER" id="PTHR30086">
    <property type="entry name" value="ARGININE EXPORTER PROTEIN ARGO"/>
    <property type="match status" value="1"/>
</dbReference>
<feature type="transmembrane region" description="Helical" evidence="6">
    <location>
        <begin position="72"/>
        <end position="89"/>
    </location>
</feature>